<reference evidence="2 3" key="1">
    <citation type="submission" date="2024-11" db="EMBL/GenBank/DDBJ databases">
        <title>Adaptive evolution of stress response genes in parasites aligns with host niche diversity.</title>
        <authorList>
            <person name="Hahn C."/>
            <person name="Resl P."/>
        </authorList>
    </citation>
    <scope>NUCLEOTIDE SEQUENCE [LARGE SCALE GENOMIC DNA]</scope>
    <source>
        <strain evidence="2">EGGRZ-B1_66</strain>
        <tissue evidence="2">Body</tissue>
    </source>
</reference>
<dbReference type="Proteomes" id="UP001626550">
    <property type="component" value="Unassembled WGS sequence"/>
</dbReference>
<keyword evidence="3" id="KW-1185">Reference proteome</keyword>
<organism evidence="2 3">
    <name type="scientific">Cichlidogyrus casuarinus</name>
    <dbReference type="NCBI Taxonomy" id="1844966"/>
    <lineage>
        <taxon>Eukaryota</taxon>
        <taxon>Metazoa</taxon>
        <taxon>Spiralia</taxon>
        <taxon>Lophotrochozoa</taxon>
        <taxon>Platyhelminthes</taxon>
        <taxon>Monogenea</taxon>
        <taxon>Monopisthocotylea</taxon>
        <taxon>Dactylogyridea</taxon>
        <taxon>Ancyrocephalidae</taxon>
        <taxon>Cichlidogyrus</taxon>
    </lineage>
</organism>
<accession>A0ABD2PT64</accession>
<protein>
    <submittedName>
        <fullName evidence="2">Zinc finger, DHHC-type containing 12</fullName>
    </submittedName>
</protein>
<feature type="transmembrane region" description="Helical" evidence="1">
    <location>
        <begin position="6"/>
        <end position="34"/>
    </location>
</feature>
<proteinExistence type="predicted"/>
<evidence type="ECO:0000313" key="2">
    <source>
        <dbReference type="EMBL" id="KAL3309942.1"/>
    </source>
</evidence>
<gene>
    <name evidence="2" type="primary">ZDHHC12_1</name>
    <name evidence="2" type="ORF">Ciccas_011503</name>
</gene>
<dbReference type="AlphaFoldDB" id="A0ABD2PT64"/>
<name>A0ABD2PT64_9PLAT</name>
<keyword evidence="1" id="KW-1133">Transmembrane helix</keyword>
<dbReference type="EMBL" id="JBJKFK010003402">
    <property type="protein sequence ID" value="KAL3309942.1"/>
    <property type="molecule type" value="Genomic_DNA"/>
</dbReference>
<keyword evidence="1" id="KW-0472">Membrane</keyword>
<keyword evidence="1" id="KW-0812">Transmembrane</keyword>
<comment type="caution">
    <text evidence="2">The sequence shown here is derived from an EMBL/GenBank/DDBJ whole genome shotgun (WGS) entry which is preliminary data.</text>
</comment>
<sequence length="156" mass="17818">MCFMTLIMGGVPATGLFIFHLYLMTTGITTWELVSRSHISYLRDLPLDMNPFDKGCFRNCFFFLCRTYPVGWNQIYCDATAQLLRKKRKAAKKKAKKQANVNSFPAVPENQTVDGPLPSSKVWMTSEDMKTHILKSTDYSMKHSTNMVHTSLDSYA</sequence>
<evidence type="ECO:0000256" key="1">
    <source>
        <dbReference type="SAM" id="Phobius"/>
    </source>
</evidence>
<evidence type="ECO:0000313" key="3">
    <source>
        <dbReference type="Proteomes" id="UP001626550"/>
    </source>
</evidence>